<dbReference type="PANTHER" id="PTHR11439">
    <property type="entry name" value="GAG-POL-RELATED RETROTRANSPOSON"/>
    <property type="match status" value="1"/>
</dbReference>
<reference evidence="1" key="1">
    <citation type="submission" date="2015-11" db="EMBL/GenBank/DDBJ databases">
        <title>De novo transcriptome assembly of four potential Pierce s Disease insect vectors from Arizona vineyards.</title>
        <authorList>
            <person name="Tassone E.E."/>
        </authorList>
    </citation>
    <scope>NUCLEOTIDE SEQUENCE</scope>
</reference>
<sequence length="139" mass="15869">TGYCVQMSGGVVLWRSRKQRRVASSTTHAEYIALYECVVELMWIKSFLSELGQDIFVPENCIVKCDNQGAILIANSNTVNDRSKHFVVNYHFVREQMKLKLFKIEYVPSRENLADILTKPLPGLQTASIVKMMGIQDQK</sequence>
<feature type="non-terminal residue" evidence="1">
    <location>
        <position position="1"/>
    </location>
</feature>
<dbReference type="CDD" id="cd09272">
    <property type="entry name" value="RNase_HI_RT_Ty1"/>
    <property type="match status" value="1"/>
</dbReference>
<organism evidence="1">
    <name type="scientific">Cuerna arida</name>
    <dbReference type="NCBI Taxonomy" id="1464854"/>
    <lineage>
        <taxon>Eukaryota</taxon>
        <taxon>Metazoa</taxon>
        <taxon>Ecdysozoa</taxon>
        <taxon>Arthropoda</taxon>
        <taxon>Hexapoda</taxon>
        <taxon>Insecta</taxon>
        <taxon>Pterygota</taxon>
        <taxon>Neoptera</taxon>
        <taxon>Paraneoptera</taxon>
        <taxon>Hemiptera</taxon>
        <taxon>Auchenorrhyncha</taxon>
        <taxon>Membracoidea</taxon>
        <taxon>Cicadellidae</taxon>
        <taxon>Cicadellinae</taxon>
        <taxon>Proconiini</taxon>
        <taxon>Cuerna</taxon>
    </lineage>
</organism>
<accession>A0A1B6GXH6</accession>
<gene>
    <name evidence="1" type="ORF">g.49369</name>
</gene>
<name>A0A1B6GXH6_9HEMI</name>
<proteinExistence type="predicted"/>
<dbReference type="AlphaFoldDB" id="A0A1B6GXH6"/>
<dbReference type="EMBL" id="GECZ01002645">
    <property type="protein sequence ID" value="JAS67124.1"/>
    <property type="molecule type" value="Transcribed_RNA"/>
</dbReference>
<evidence type="ECO:0000313" key="1">
    <source>
        <dbReference type="EMBL" id="JAS67124.1"/>
    </source>
</evidence>
<protein>
    <recommendedName>
        <fullName evidence="2">Reverse transcriptase Ty1/copia-type domain-containing protein</fullName>
    </recommendedName>
</protein>
<evidence type="ECO:0008006" key="2">
    <source>
        <dbReference type="Google" id="ProtNLM"/>
    </source>
</evidence>